<dbReference type="GO" id="GO:0017046">
    <property type="term" value="F:peptide hormone binding"/>
    <property type="evidence" value="ECO:0007669"/>
    <property type="project" value="TreeGrafter"/>
</dbReference>
<dbReference type="GO" id="GO:0007165">
    <property type="term" value="P:signal transduction"/>
    <property type="evidence" value="ECO:0007669"/>
    <property type="project" value="TreeGrafter"/>
</dbReference>
<gene>
    <name evidence="6" type="ORF">GSLYS_00013702001</name>
</gene>
<dbReference type="EMBL" id="CAXITT010000364">
    <property type="protein sequence ID" value="CAL1539969.1"/>
    <property type="molecule type" value="Genomic_DNA"/>
</dbReference>
<evidence type="ECO:0000313" key="7">
    <source>
        <dbReference type="Proteomes" id="UP001497497"/>
    </source>
</evidence>
<dbReference type="InterPro" id="IPR052612">
    <property type="entry name" value="ANP_Clearance_Receptor"/>
</dbReference>
<comment type="subcellular location">
    <subcellularLocation>
        <location evidence="1">Membrane</location>
    </subcellularLocation>
</comment>
<name>A0AAV2I1L9_LYMST</name>
<dbReference type="Gene3D" id="3.40.50.2300">
    <property type="match status" value="1"/>
</dbReference>
<dbReference type="InterPro" id="IPR028082">
    <property type="entry name" value="Peripla_BP_I"/>
</dbReference>
<evidence type="ECO:0000256" key="4">
    <source>
        <dbReference type="ARBA" id="ARBA00023136"/>
    </source>
</evidence>
<feature type="domain" description="Receptor ligand binding region" evidence="5">
    <location>
        <begin position="13"/>
        <end position="124"/>
    </location>
</feature>
<feature type="non-terminal residue" evidence="6">
    <location>
        <position position="1"/>
    </location>
</feature>
<dbReference type="PANTHER" id="PTHR44755">
    <property type="entry name" value="NATRIURETIC PEPTIDE RECEPTOR 3-RELATED"/>
    <property type="match status" value="1"/>
</dbReference>
<dbReference type="GO" id="GO:0038023">
    <property type="term" value="F:signaling receptor activity"/>
    <property type="evidence" value="ECO:0007669"/>
    <property type="project" value="TreeGrafter"/>
</dbReference>
<dbReference type="Proteomes" id="UP001497497">
    <property type="component" value="Unassembled WGS sequence"/>
</dbReference>
<dbReference type="SUPFAM" id="SSF53822">
    <property type="entry name" value="Periplasmic binding protein-like I"/>
    <property type="match status" value="1"/>
</dbReference>
<accession>A0AAV2I1L9</accession>
<dbReference type="AlphaFoldDB" id="A0AAV2I1L9"/>
<keyword evidence="7" id="KW-1185">Reference proteome</keyword>
<proteinExistence type="predicted"/>
<dbReference type="PANTHER" id="PTHR44755:SF11">
    <property type="entry name" value="ATRIAL NATRIURETIC PEPTIDE RECEPTOR 3 ISOFORM X1"/>
    <property type="match status" value="1"/>
</dbReference>
<keyword evidence="4" id="KW-0472">Membrane</keyword>
<evidence type="ECO:0000256" key="2">
    <source>
        <dbReference type="ARBA" id="ARBA00022692"/>
    </source>
</evidence>
<comment type="caution">
    <text evidence="6">The sequence shown here is derived from an EMBL/GenBank/DDBJ whole genome shotgun (WGS) entry which is preliminary data.</text>
</comment>
<organism evidence="6 7">
    <name type="scientific">Lymnaea stagnalis</name>
    <name type="common">Great pond snail</name>
    <name type="synonym">Helix stagnalis</name>
    <dbReference type="NCBI Taxonomy" id="6523"/>
    <lineage>
        <taxon>Eukaryota</taxon>
        <taxon>Metazoa</taxon>
        <taxon>Spiralia</taxon>
        <taxon>Lophotrochozoa</taxon>
        <taxon>Mollusca</taxon>
        <taxon>Gastropoda</taxon>
        <taxon>Heterobranchia</taxon>
        <taxon>Euthyneura</taxon>
        <taxon>Panpulmonata</taxon>
        <taxon>Hygrophila</taxon>
        <taxon>Lymnaeoidea</taxon>
        <taxon>Lymnaeidae</taxon>
        <taxon>Lymnaea</taxon>
    </lineage>
</organism>
<dbReference type="Pfam" id="PF01094">
    <property type="entry name" value="ANF_receptor"/>
    <property type="match status" value="1"/>
</dbReference>
<reference evidence="6 7" key="1">
    <citation type="submission" date="2024-04" db="EMBL/GenBank/DDBJ databases">
        <authorList>
            <consortium name="Genoscope - CEA"/>
            <person name="William W."/>
        </authorList>
    </citation>
    <scope>NUCLEOTIDE SEQUENCE [LARGE SCALE GENOMIC DNA]</scope>
</reference>
<dbReference type="InterPro" id="IPR001828">
    <property type="entry name" value="ANF_lig-bd_rcpt"/>
</dbReference>
<sequence>QVVELQLLPDLHIISDYDDSNCSISDGMNAAIEFYAKKKVDVFVGPVCDYAVAPIARQTRYWKIPLLSPGAMASDYGLHKVSMFPMLTRMGYNMNSFVDFLVQLLNKFGWRRFKTLYEPHGMNNIMDRFCHIGT</sequence>
<keyword evidence="2" id="KW-0812">Transmembrane</keyword>
<keyword evidence="3" id="KW-1133">Transmembrane helix</keyword>
<evidence type="ECO:0000256" key="3">
    <source>
        <dbReference type="ARBA" id="ARBA00022989"/>
    </source>
</evidence>
<evidence type="ECO:0000313" key="6">
    <source>
        <dbReference type="EMBL" id="CAL1539969.1"/>
    </source>
</evidence>
<evidence type="ECO:0000256" key="1">
    <source>
        <dbReference type="ARBA" id="ARBA00004370"/>
    </source>
</evidence>
<evidence type="ECO:0000259" key="5">
    <source>
        <dbReference type="Pfam" id="PF01094"/>
    </source>
</evidence>
<dbReference type="GO" id="GO:0016020">
    <property type="term" value="C:membrane"/>
    <property type="evidence" value="ECO:0007669"/>
    <property type="project" value="UniProtKB-SubCell"/>
</dbReference>
<protein>
    <recommendedName>
        <fullName evidence="5">Receptor ligand binding region domain-containing protein</fullName>
    </recommendedName>
</protein>